<dbReference type="InterPro" id="IPR038765">
    <property type="entry name" value="Papain-like_cys_pep_sf"/>
</dbReference>
<dbReference type="InterPro" id="IPR028889">
    <property type="entry name" value="USP"/>
</dbReference>
<proteinExistence type="predicted"/>
<reference evidence="2" key="1">
    <citation type="journal article" date="2017" name="Elife">
        <title>The kinetoplastid-infecting Bodo saltans virus (BsV), a window into the most abundant giant viruses in the sea.</title>
        <authorList>
            <person name="Deeg C.M."/>
            <person name="Chow C.-E.T."/>
            <person name="Suttle C.A."/>
        </authorList>
    </citation>
    <scope>NUCLEOTIDE SEQUENCE</scope>
    <source>
        <strain evidence="2">NG1</strain>
    </source>
</reference>
<feature type="domain" description="USP" evidence="1">
    <location>
        <begin position="9"/>
        <end position="403"/>
    </location>
</feature>
<evidence type="ECO:0000313" key="3">
    <source>
        <dbReference type="Proteomes" id="UP000240325"/>
    </source>
</evidence>
<dbReference type="GO" id="GO:0004843">
    <property type="term" value="F:cysteine-type deubiquitinase activity"/>
    <property type="evidence" value="ECO:0007669"/>
    <property type="project" value="InterPro"/>
</dbReference>
<dbReference type="PANTHER" id="PTHR21646">
    <property type="entry name" value="UBIQUITIN CARBOXYL-TERMINAL HYDROLASE"/>
    <property type="match status" value="1"/>
</dbReference>
<dbReference type="Proteomes" id="UP000240325">
    <property type="component" value="Segment"/>
</dbReference>
<organism evidence="2">
    <name type="scientific">Bodo saltans virus</name>
    <dbReference type="NCBI Taxonomy" id="2024608"/>
    <lineage>
        <taxon>Viruses</taxon>
        <taxon>Varidnaviria</taxon>
        <taxon>Bamfordvirae</taxon>
        <taxon>Nucleocytoviricota</taxon>
        <taxon>Megaviricetes</taxon>
        <taxon>Imitervirales</taxon>
        <taxon>Mimiviridae</taxon>
        <taxon>Klosneuvirinae</taxon>
        <taxon>Theiavirus</taxon>
        <taxon>Theiavirus salishense</taxon>
    </lineage>
</organism>
<dbReference type="Pfam" id="PF00443">
    <property type="entry name" value="UCH"/>
    <property type="match status" value="1"/>
</dbReference>
<evidence type="ECO:0000259" key="1">
    <source>
        <dbReference type="PROSITE" id="PS50235"/>
    </source>
</evidence>
<dbReference type="PROSITE" id="PS50235">
    <property type="entry name" value="USP_3"/>
    <property type="match status" value="1"/>
</dbReference>
<protein>
    <submittedName>
        <fullName evidence="2">Peptidase / ubiquitin carboxyl-terminal hydrolase</fullName>
    </submittedName>
</protein>
<evidence type="ECO:0000313" key="2">
    <source>
        <dbReference type="EMBL" id="ATZ80759.1"/>
    </source>
</evidence>
<dbReference type="GO" id="GO:0016579">
    <property type="term" value="P:protein deubiquitination"/>
    <property type="evidence" value="ECO:0007669"/>
    <property type="project" value="InterPro"/>
</dbReference>
<dbReference type="InterPro" id="IPR001394">
    <property type="entry name" value="Peptidase_C19_UCH"/>
</dbReference>
<name>A0A2H4UV70_9VIRU</name>
<dbReference type="Gene3D" id="3.90.70.10">
    <property type="entry name" value="Cysteine proteinases"/>
    <property type="match status" value="1"/>
</dbReference>
<accession>A0A2H4UV70</accession>
<dbReference type="InterPro" id="IPR050185">
    <property type="entry name" value="Ub_carboxyl-term_hydrolase"/>
</dbReference>
<dbReference type="SUPFAM" id="SSF54001">
    <property type="entry name" value="Cysteine proteinases"/>
    <property type="match status" value="1"/>
</dbReference>
<dbReference type="EMBL" id="MF782455">
    <property type="protein sequence ID" value="ATZ80759.1"/>
    <property type="molecule type" value="Genomic_DNA"/>
</dbReference>
<sequence>MSVQNQFICGLDNMGNTCYFNSAIQILVASDKLVKYFTNNSDDDDTYDYDIKRIYKDEFERQKINITDIAKIEEYLEMYLKNMISFNFYNLLLSMKTSNNQRPNNLRRVVANKMAKNNDQFEQHGQNDSQECLMHIIDFMHEEIKYDIDVNHSKLSLEQKNLQKKFRILTAIQMNKEIPNEIKRNELRKYLNYTKDIIIDSVYIQYIEYIKRTSKKNYSIMTKLFTHYTLSSITCEECGNNSFNFDMHNTLNFYPSSNCSIYTLLEDEFKKSINLCDNNKYECDYCGKKTNAIKQTMLWKLNDYLLIAFNRFTNTEVSYPIEGLNMSQFISNYASNNNYVYDLYGAILHFGSKRSGHYVSITKNSYDENWYLYDDASITRIPINEIHNICSKTNTYVLAYKLVS</sequence>
<keyword evidence="2" id="KW-0378">Hydrolase</keyword>
<keyword evidence="3" id="KW-1185">Reference proteome</keyword>
<dbReference type="PANTHER" id="PTHR21646:SF23">
    <property type="entry name" value="UBIQUITIN CARBOXYL-TERMINAL HYDROLASE USP2"/>
    <property type="match status" value="1"/>
</dbReference>
<dbReference type="InterPro" id="IPR018200">
    <property type="entry name" value="USP_CS"/>
</dbReference>
<dbReference type="PROSITE" id="PS00972">
    <property type="entry name" value="USP_1"/>
    <property type="match status" value="1"/>
</dbReference>
<gene>
    <name evidence="2" type="ORF">BMW23_0713</name>
</gene>